<evidence type="ECO:0000313" key="2">
    <source>
        <dbReference type="Proteomes" id="UP001060170"/>
    </source>
</evidence>
<gene>
    <name evidence="1" type="ORF">MJO28_013680</name>
</gene>
<keyword evidence="2" id="KW-1185">Reference proteome</keyword>
<reference evidence="1 2" key="3">
    <citation type="journal article" date="2022" name="Microbiol. Spectr.">
        <title>Folding features and dynamics of 3D genome architecture in plant fungal pathogens.</title>
        <authorList>
            <person name="Xia C."/>
        </authorList>
    </citation>
    <scope>NUCLEOTIDE SEQUENCE [LARGE SCALE GENOMIC DNA]</scope>
    <source>
        <strain evidence="1 2">93-210</strain>
    </source>
</reference>
<name>A0ACC0DX45_9BASI</name>
<reference evidence="2" key="1">
    <citation type="journal article" date="2018" name="BMC Genomics">
        <title>Genomic insights into host adaptation between the wheat stripe rust pathogen (Puccinia striiformis f. sp. tritici) and the barley stripe rust pathogen (Puccinia striiformis f. sp. hordei).</title>
        <authorList>
            <person name="Xia C."/>
            <person name="Wang M."/>
            <person name="Yin C."/>
            <person name="Cornejo O.E."/>
            <person name="Hulbert S.H."/>
            <person name="Chen X."/>
        </authorList>
    </citation>
    <scope>NUCLEOTIDE SEQUENCE [LARGE SCALE GENOMIC DNA]</scope>
    <source>
        <strain evidence="2">93-210</strain>
    </source>
</reference>
<reference evidence="2" key="2">
    <citation type="journal article" date="2018" name="Mol. Plant Microbe Interact.">
        <title>Genome sequence resources for the wheat stripe rust pathogen (Puccinia striiformis f. sp. tritici) and the barley stripe rust pathogen (Puccinia striiformis f. sp. hordei).</title>
        <authorList>
            <person name="Xia C."/>
            <person name="Wang M."/>
            <person name="Yin C."/>
            <person name="Cornejo O.E."/>
            <person name="Hulbert S.H."/>
            <person name="Chen X."/>
        </authorList>
    </citation>
    <scope>NUCLEOTIDE SEQUENCE [LARGE SCALE GENOMIC DNA]</scope>
    <source>
        <strain evidence="2">93-210</strain>
    </source>
</reference>
<protein>
    <submittedName>
        <fullName evidence="1">Uncharacterized protein</fullName>
    </submittedName>
</protein>
<accession>A0ACC0DX45</accession>
<dbReference type="Proteomes" id="UP001060170">
    <property type="component" value="Chromosome 14"/>
</dbReference>
<proteinExistence type="predicted"/>
<evidence type="ECO:0000313" key="1">
    <source>
        <dbReference type="EMBL" id="KAI7940028.1"/>
    </source>
</evidence>
<comment type="caution">
    <text evidence="1">The sequence shown here is derived from an EMBL/GenBank/DDBJ whole genome shotgun (WGS) entry which is preliminary data.</text>
</comment>
<sequence length="524" mass="56571">MVTLDQEGQNKSDEAVLAEIGYQQELKREWNLLQNFGVSFSIISVITGITTLFSTGLNVGGPAVMTWGWIGVSVMTVLVGLSMSEIVSAIPTSGGPYFWAAILAKPDKSALAAWITGWFNLVGQVAVTTGISYGCADLISSTAEIIHPDQYTATPGKIIGIYAALLISHGLLNTFGVGLLRLFNHSSIVLHSLGIGSLAIALLVKAQLHQSSQFVFFKFYDGTGGWGERASPAYVAACGILFTQYTITGFDASAHMSEETKNAAWSAPLGVLTSVIVSAIFGFGILLAFLFSMQDFEGTLNAPQPVFKILVDVFGGVGAQVAMSLIILCVWHCGLFSVTSNSRMMYAFARDGGLPPKIFGLVDRRFDCPINTVWLSVVLAFLLALPSLGSAVALTAATSIATIGLYISYGLPILLSVIWDERFRKGPFRLHRFSMPIRITSCLWIIVITVFFCLPNATPITRETLNYTPVVVGVLIVWIVLSWIFWARQSFSGPMIHDDHKGDVAITLPEGHSTYKNDATPSST</sequence>
<dbReference type="EMBL" id="CM045878">
    <property type="protein sequence ID" value="KAI7940028.1"/>
    <property type="molecule type" value="Genomic_DNA"/>
</dbReference>
<organism evidence="1 2">
    <name type="scientific">Puccinia striiformis f. sp. tritici</name>
    <dbReference type="NCBI Taxonomy" id="168172"/>
    <lineage>
        <taxon>Eukaryota</taxon>
        <taxon>Fungi</taxon>
        <taxon>Dikarya</taxon>
        <taxon>Basidiomycota</taxon>
        <taxon>Pucciniomycotina</taxon>
        <taxon>Pucciniomycetes</taxon>
        <taxon>Pucciniales</taxon>
        <taxon>Pucciniaceae</taxon>
        <taxon>Puccinia</taxon>
    </lineage>
</organism>